<reference evidence="2 3" key="1">
    <citation type="journal article" date="2019" name="Environ. Microbiol.">
        <title>Species interactions and distinct microbial communities in high Arctic permafrost affected cryosols are associated with the CH4 and CO2 gas fluxes.</title>
        <authorList>
            <person name="Altshuler I."/>
            <person name="Hamel J."/>
            <person name="Turney S."/>
            <person name="Magnuson E."/>
            <person name="Levesque R."/>
            <person name="Greer C."/>
            <person name="Whyte L.G."/>
        </authorList>
    </citation>
    <scope>NUCLEOTIDE SEQUENCE [LARGE SCALE GENOMIC DNA]</scope>
    <source>
        <strain evidence="2 3">E4</strain>
    </source>
</reference>
<dbReference type="PANTHER" id="PTHR45398:SF1">
    <property type="entry name" value="ENZYME, PUTATIVE (JCVI)-RELATED"/>
    <property type="match status" value="1"/>
</dbReference>
<comment type="caution">
    <text evidence="2">The sequence shown here is derived from an EMBL/GenBank/DDBJ whole genome shotgun (WGS) entry which is preliminary data.</text>
</comment>
<protein>
    <submittedName>
        <fullName evidence="2">Acyl-CoA synthetase</fullName>
    </submittedName>
</protein>
<sequence>MDSEKMHPACLSLPMKNWLDDSRDAQQLVSWCDGAAWDLATFRRDVLVLIRQISPAVHQRWALCFTNNYHFAVALLAVLYCGRVPVLPGHSRQAQLEEQRHEFDVLLTDQPLMLSCPVFPFPSADTCAADVTGDPLPIWREDLFIILFTSGSSGLPQKVIKPVRCLEAETQWLAQCFGEHLSVAWFVASVAPHHMYGLTFGLMLPLSLGRPFYAASLEYHEQLVALAQQLSLAVVSSPSFLQRLDSHLSAVNCEQVFSAGGTLLAEDAGTAARHCGTWPVEIYGTTETGVIASRRQQKPDSPWTLFEKIQLMGHADGQYSALSDWIPQPDGVFLGDTLHVLPDGKRFELAGRKDRIVKIAEQRISLSEIERRLLAMSLITDASVLTLQIKGRVYIAAAVVLKEPHLQDEIMTQSARIAFLRHSLRDWLPAVAIPRFWRFVPAIPLNSQGKRTYAELQDLFV</sequence>
<gene>
    <name evidence="2" type="ORF">EAH77_22570</name>
</gene>
<dbReference type="Pfam" id="PF00501">
    <property type="entry name" value="AMP-binding"/>
    <property type="match status" value="1"/>
</dbReference>
<dbReference type="PANTHER" id="PTHR45398">
    <property type="match status" value="1"/>
</dbReference>
<dbReference type="Gene3D" id="3.40.50.12780">
    <property type="entry name" value="N-terminal domain of ligase-like"/>
    <property type="match status" value="1"/>
</dbReference>
<dbReference type="InterPro" id="IPR042099">
    <property type="entry name" value="ANL_N_sf"/>
</dbReference>
<dbReference type="Proteomes" id="UP000317663">
    <property type="component" value="Unassembled WGS sequence"/>
</dbReference>
<dbReference type="InterPro" id="IPR045851">
    <property type="entry name" value="AMP-bd_C_sf"/>
</dbReference>
<evidence type="ECO:0000313" key="3">
    <source>
        <dbReference type="Proteomes" id="UP000317663"/>
    </source>
</evidence>
<accession>A0A502G2J2</accession>
<dbReference type="InterPro" id="IPR000873">
    <property type="entry name" value="AMP-dep_synth/lig_dom"/>
</dbReference>
<dbReference type="OrthoDB" id="9787658at2"/>
<dbReference type="Gene3D" id="3.30.300.30">
    <property type="match status" value="1"/>
</dbReference>
<evidence type="ECO:0000259" key="1">
    <source>
        <dbReference type="Pfam" id="PF00501"/>
    </source>
</evidence>
<keyword evidence="3" id="KW-1185">Reference proteome</keyword>
<dbReference type="EMBL" id="RCZD01000017">
    <property type="protein sequence ID" value="TPG55770.1"/>
    <property type="molecule type" value="Genomic_DNA"/>
</dbReference>
<evidence type="ECO:0000313" key="2">
    <source>
        <dbReference type="EMBL" id="TPG55770.1"/>
    </source>
</evidence>
<dbReference type="RefSeq" id="WP_140475263.1">
    <property type="nucleotide sequence ID" value="NZ_RCZD01000017.1"/>
</dbReference>
<dbReference type="AlphaFoldDB" id="A0A502G2J2"/>
<proteinExistence type="predicted"/>
<feature type="domain" description="AMP-dependent synthetase/ligase" evidence="1">
    <location>
        <begin position="132"/>
        <end position="297"/>
    </location>
</feature>
<dbReference type="SUPFAM" id="SSF56801">
    <property type="entry name" value="Acetyl-CoA synthetase-like"/>
    <property type="match status" value="1"/>
</dbReference>
<name>A0A502G2J2_9GAMM</name>
<organism evidence="2 3">
    <name type="scientific">Ewingella americana</name>
    <dbReference type="NCBI Taxonomy" id="41202"/>
    <lineage>
        <taxon>Bacteria</taxon>
        <taxon>Pseudomonadati</taxon>
        <taxon>Pseudomonadota</taxon>
        <taxon>Gammaproteobacteria</taxon>
        <taxon>Enterobacterales</taxon>
        <taxon>Yersiniaceae</taxon>
        <taxon>Ewingella</taxon>
    </lineage>
</organism>